<protein>
    <submittedName>
        <fullName evidence="2">Phage-related protein</fullName>
    </submittedName>
</protein>
<evidence type="ECO:0000313" key="2">
    <source>
        <dbReference type="EMBL" id="CTQ50522.1"/>
    </source>
</evidence>
<reference evidence="2 3" key="1">
    <citation type="submission" date="2015-07" db="EMBL/GenBank/DDBJ databases">
        <authorList>
            <person name="Noorani M."/>
        </authorList>
    </citation>
    <scope>NUCLEOTIDE SEQUENCE [LARGE SCALE GENOMIC DNA]</scope>
    <source>
        <strain evidence="2 3">CECT 7802</strain>
    </source>
</reference>
<organism evidence="2 3">
    <name type="scientific">Jannaschia donghaensis</name>
    <dbReference type="NCBI Taxonomy" id="420998"/>
    <lineage>
        <taxon>Bacteria</taxon>
        <taxon>Pseudomonadati</taxon>
        <taxon>Pseudomonadota</taxon>
        <taxon>Alphaproteobacteria</taxon>
        <taxon>Rhodobacterales</taxon>
        <taxon>Roseobacteraceae</taxon>
        <taxon>Jannaschia</taxon>
    </lineage>
</organism>
<dbReference type="InterPro" id="IPR009241">
    <property type="entry name" value="HigB-like"/>
</dbReference>
<dbReference type="Proteomes" id="UP000049222">
    <property type="component" value="Unassembled WGS sequence"/>
</dbReference>
<sequence>MFLGDAFDQVRPSPEGARQDTGVQLHKVQQGLEPSDWKPMATVDPGARQVRIHGDGGAFRILYGGHLADAVVVLHACEKKAQKTPTRDLDLANGRLRTFTTMQMKGKK</sequence>
<feature type="region of interest" description="Disordered" evidence="1">
    <location>
        <begin position="1"/>
        <end position="40"/>
    </location>
</feature>
<dbReference type="Pfam" id="PF05973">
    <property type="entry name" value="Gp49"/>
    <property type="match status" value="1"/>
</dbReference>
<gene>
    <name evidence="2" type="ORF">JDO7802_02546</name>
</gene>
<evidence type="ECO:0000313" key="3">
    <source>
        <dbReference type="Proteomes" id="UP000049222"/>
    </source>
</evidence>
<keyword evidence="3" id="KW-1185">Reference proteome</keyword>
<proteinExistence type="predicted"/>
<name>A0A0M6YJI4_9RHOB</name>
<evidence type="ECO:0000256" key="1">
    <source>
        <dbReference type="SAM" id="MobiDB-lite"/>
    </source>
</evidence>
<dbReference type="EMBL" id="CXSU01000012">
    <property type="protein sequence ID" value="CTQ50522.1"/>
    <property type="molecule type" value="Genomic_DNA"/>
</dbReference>
<dbReference type="AlphaFoldDB" id="A0A0M6YJI4"/>
<accession>A0A0M6YJI4</accession>
<dbReference type="STRING" id="420998.JDO7802_02546"/>